<dbReference type="PANTHER" id="PTHR13355">
    <property type="entry name" value="GLUCOSAMINE 6-PHOSPHATE N-ACETYLTRANSFERASE"/>
    <property type="match status" value="1"/>
</dbReference>
<organism evidence="2 3">
    <name type="scientific">Polyrhizophydium stewartii</name>
    <dbReference type="NCBI Taxonomy" id="2732419"/>
    <lineage>
        <taxon>Eukaryota</taxon>
        <taxon>Fungi</taxon>
        <taxon>Fungi incertae sedis</taxon>
        <taxon>Chytridiomycota</taxon>
        <taxon>Chytridiomycota incertae sedis</taxon>
        <taxon>Chytridiomycetes</taxon>
        <taxon>Rhizophydiales</taxon>
        <taxon>Rhizophydiales incertae sedis</taxon>
        <taxon>Polyrhizophydium</taxon>
    </lineage>
</organism>
<proteinExistence type="predicted"/>
<evidence type="ECO:0000313" key="2">
    <source>
        <dbReference type="EMBL" id="KAL2912789.1"/>
    </source>
</evidence>
<sequence length="151" mass="16824">MPVARLVTTQAELDEVHRVRIEVFVEEQGYSHQIEVDDPIDPQCTHWLLLPDDLGPDEPVAGRGLGTVRLVPSDPPALGRLCVVKAGRGKGWGRILALALHDHARSLGVKRLAIHSQEYAVPFYEKLGYYITDHVPFLDEGQPHLHMAVDL</sequence>
<dbReference type="EMBL" id="JADGIZ020000057">
    <property type="protein sequence ID" value="KAL2912789.1"/>
    <property type="molecule type" value="Genomic_DNA"/>
</dbReference>
<dbReference type="InterPro" id="IPR016181">
    <property type="entry name" value="Acyl_CoA_acyltransferase"/>
</dbReference>
<dbReference type="Proteomes" id="UP001527925">
    <property type="component" value="Unassembled WGS sequence"/>
</dbReference>
<keyword evidence="3" id="KW-1185">Reference proteome</keyword>
<feature type="domain" description="N-acetyltransferase" evidence="1">
    <location>
        <begin position="2"/>
        <end position="151"/>
    </location>
</feature>
<dbReference type="SUPFAM" id="SSF55729">
    <property type="entry name" value="Acyl-CoA N-acyltransferases (Nat)"/>
    <property type="match status" value="1"/>
</dbReference>
<comment type="caution">
    <text evidence="2">The sequence shown here is derived from an EMBL/GenBank/DDBJ whole genome shotgun (WGS) entry which is preliminary data.</text>
</comment>
<gene>
    <name evidence="2" type="ORF">HK105_207676</name>
</gene>
<dbReference type="InterPro" id="IPR000182">
    <property type="entry name" value="GNAT_dom"/>
</dbReference>
<dbReference type="InterPro" id="IPR039143">
    <property type="entry name" value="GNPNAT1-like"/>
</dbReference>
<dbReference type="Gene3D" id="3.40.630.30">
    <property type="match status" value="1"/>
</dbReference>
<evidence type="ECO:0000259" key="1">
    <source>
        <dbReference type="PROSITE" id="PS51186"/>
    </source>
</evidence>
<dbReference type="CDD" id="cd04301">
    <property type="entry name" value="NAT_SF"/>
    <property type="match status" value="1"/>
</dbReference>
<dbReference type="Pfam" id="PF13673">
    <property type="entry name" value="Acetyltransf_10"/>
    <property type="match status" value="1"/>
</dbReference>
<reference evidence="2 3" key="1">
    <citation type="submission" date="2023-09" db="EMBL/GenBank/DDBJ databases">
        <title>Pangenome analysis of Batrachochytrium dendrobatidis and related Chytrids.</title>
        <authorList>
            <person name="Yacoub M.N."/>
            <person name="Stajich J.E."/>
            <person name="James T.Y."/>
        </authorList>
    </citation>
    <scope>NUCLEOTIDE SEQUENCE [LARGE SCALE GENOMIC DNA]</scope>
    <source>
        <strain evidence="2 3">JEL0888</strain>
    </source>
</reference>
<dbReference type="PROSITE" id="PS51186">
    <property type="entry name" value="GNAT"/>
    <property type="match status" value="1"/>
</dbReference>
<name>A0ABR4MZV5_9FUNG</name>
<accession>A0ABR4MZV5</accession>
<protein>
    <recommendedName>
        <fullName evidence="1">N-acetyltransferase domain-containing protein</fullName>
    </recommendedName>
</protein>
<evidence type="ECO:0000313" key="3">
    <source>
        <dbReference type="Proteomes" id="UP001527925"/>
    </source>
</evidence>
<dbReference type="PANTHER" id="PTHR13355:SF22">
    <property type="entry name" value="SLL0786 PROTEIN"/>
    <property type="match status" value="1"/>
</dbReference>